<dbReference type="PROSITE" id="PS51752">
    <property type="entry name" value="JACALIN_LECTIN"/>
    <property type="match status" value="1"/>
</dbReference>
<evidence type="ECO:0000259" key="1">
    <source>
        <dbReference type="PROSITE" id="PS51752"/>
    </source>
</evidence>
<dbReference type="SUPFAM" id="SSF51101">
    <property type="entry name" value="Mannose-binding lectins"/>
    <property type="match status" value="1"/>
</dbReference>
<accession>A0A1V6NW99</accession>
<dbReference type="AlphaFoldDB" id="A0A1V6NW99"/>
<dbReference type="Pfam" id="PF01419">
    <property type="entry name" value="Jacalin"/>
    <property type="match status" value="1"/>
</dbReference>
<dbReference type="Gene3D" id="2.100.10.30">
    <property type="entry name" value="Jacalin-like lectin domain"/>
    <property type="match status" value="1"/>
</dbReference>
<comment type="caution">
    <text evidence="2">The sequence shown here is derived from an EMBL/GenBank/DDBJ whole genome shotgun (WGS) entry which is preliminary data.</text>
</comment>
<evidence type="ECO:0000313" key="2">
    <source>
        <dbReference type="EMBL" id="OQD69005.1"/>
    </source>
</evidence>
<sequence>MAPQTITNDPVGGDGGQPFELYKPIPVRSINVWVDKAWGEDWRVLKGIQIAWNDDTESDLAGTKSGEEHSFHFKKGEKVKDMEIWGHGRADSIRFSTDNANRFEAGGNGGTRHIQDTGNGTLFGFRGAAQGDVDSLGAIFEA</sequence>
<protein>
    <recommendedName>
        <fullName evidence="1">Jacalin-type lectin domain-containing protein</fullName>
    </recommendedName>
</protein>
<proteinExistence type="predicted"/>
<name>A0A1V6NW99_PENPO</name>
<gene>
    <name evidence="2" type="ORF">PENPOL_c002G05481</name>
</gene>
<feature type="domain" description="Jacalin-type lectin" evidence="1">
    <location>
        <begin position="5"/>
        <end position="142"/>
    </location>
</feature>
<reference evidence="3" key="1">
    <citation type="journal article" date="2017" name="Nat. Microbiol.">
        <title>Global analysis of biosynthetic gene clusters reveals vast potential of secondary metabolite production in Penicillium species.</title>
        <authorList>
            <person name="Nielsen J.C."/>
            <person name="Grijseels S."/>
            <person name="Prigent S."/>
            <person name="Ji B."/>
            <person name="Dainat J."/>
            <person name="Nielsen K.F."/>
            <person name="Frisvad J.C."/>
            <person name="Workman M."/>
            <person name="Nielsen J."/>
        </authorList>
    </citation>
    <scope>NUCLEOTIDE SEQUENCE [LARGE SCALE GENOMIC DNA]</scope>
    <source>
        <strain evidence="3">IBT 4502</strain>
    </source>
</reference>
<dbReference type="EMBL" id="MDYM01000002">
    <property type="protein sequence ID" value="OQD69005.1"/>
    <property type="molecule type" value="Genomic_DNA"/>
</dbReference>
<dbReference type="InterPro" id="IPR001229">
    <property type="entry name" value="Jacalin-like_lectin_dom"/>
</dbReference>
<evidence type="ECO:0000313" key="3">
    <source>
        <dbReference type="Proteomes" id="UP000191408"/>
    </source>
</evidence>
<organism evidence="2 3">
    <name type="scientific">Penicillium polonicum</name>
    <dbReference type="NCBI Taxonomy" id="60169"/>
    <lineage>
        <taxon>Eukaryota</taxon>
        <taxon>Fungi</taxon>
        <taxon>Dikarya</taxon>
        <taxon>Ascomycota</taxon>
        <taxon>Pezizomycotina</taxon>
        <taxon>Eurotiomycetes</taxon>
        <taxon>Eurotiomycetidae</taxon>
        <taxon>Eurotiales</taxon>
        <taxon>Aspergillaceae</taxon>
        <taxon>Penicillium</taxon>
    </lineage>
</organism>
<dbReference type="Proteomes" id="UP000191408">
    <property type="component" value="Unassembled WGS sequence"/>
</dbReference>
<dbReference type="InterPro" id="IPR036404">
    <property type="entry name" value="Jacalin-like_lectin_dom_sf"/>
</dbReference>
<keyword evidence="3" id="KW-1185">Reference proteome</keyword>